<dbReference type="CDD" id="cd00198">
    <property type="entry name" value="vWFA"/>
    <property type="match status" value="1"/>
</dbReference>
<proteinExistence type="predicted"/>
<dbReference type="SUPFAM" id="SSF53300">
    <property type="entry name" value="vWA-like"/>
    <property type="match status" value="1"/>
</dbReference>
<dbReference type="InterPro" id="IPR002035">
    <property type="entry name" value="VWF_A"/>
</dbReference>
<name>A0A7Y4ILZ3_MYXXA</name>
<feature type="domain" description="VWFA" evidence="1">
    <location>
        <begin position="28"/>
        <end position="210"/>
    </location>
</feature>
<dbReference type="PANTHER" id="PTHR47824:SF3">
    <property type="entry name" value="UBIQUITIN-LIKE DOMAIN-CONTAINING PROTEIN"/>
    <property type="match status" value="1"/>
</dbReference>
<dbReference type="AlphaFoldDB" id="A0A7Y4ILZ3"/>
<dbReference type="Gene3D" id="3.40.50.410">
    <property type="entry name" value="von Willebrand factor, type A domain"/>
    <property type="match status" value="1"/>
</dbReference>
<gene>
    <name evidence="2" type="ORF">HNV28_25550</name>
</gene>
<dbReference type="Proteomes" id="UP000533080">
    <property type="component" value="Unassembled WGS sequence"/>
</dbReference>
<sequence length="383" mass="42393">MSDPARRFVLVGGHEGGTGMSTSVIDNRVEIVFSFDTTGSMYPCLAQVRKKLRGTVSRLMKEIPGIRIGIIAHGDYCDAGSTYVTKMLDLTDDEGAVVRFVDRVEQTGGGDAPECYEFVLRQAQSLSWTVGYTRALVLIGDDVPHGPAQNPHKLDWRKEVAALGKMGIPVYGVQALARRHATAFYKELAEKSGGFHLSLDQFAHVTDLLLAVCYKQSSDAQLQSFEQEVVREGRMSRGLNVMFSTMLQRTAPPLHGEADLRAVPPGRFQVLDVDRTQPIKDFVQENGLRFKTGRGFYEFTKTETIQGRKEVVLMDRTTGDLYSGERAREMLGLPPGETVRIRPASLEKYVVFVQSTSANRKLMGASKFLYEVEDWDGAPSAAA</sequence>
<reference evidence="2 3" key="1">
    <citation type="submission" date="2020-05" db="EMBL/GenBank/DDBJ databases">
        <authorList>
            <person name="Whitworth D."/>
        </authorList>
    </citation>
    <scope>NUCLEOTIDE SEQUENCE [LARGE SCALE GENOMIC DNA]</scope>
    <source>
        <strain evidence="2 3">AM005</strain>
    </source>
</reference>
<comment type="caution">
    <text evidence="2">The sequence shown here is derived from an EMBL/GenBank/DDBJ whole genome shotgun (WGS) entry which is preliminary data.</text>
</comment>
<dbReference type="SMART" id="SM00327">
    <property type="entry name" value="VWA"/>
    <property type="match status" value="1"/>
</dbReference>
<evidence type="ECO:0000259" key="1">
    <source>
        <dbReference type="SMART" id="SM00327"/>
    </source>
</evidence>
<dbReference type="InterPro" id="IPR036465">
    <property type="entry name" value="vWFA_dom_sf"/>
</dbReference>
<organism evidence="2 3">
    <name type="scientific">Myxococcus xanthus</name>
    <dbReference type="NCBI Taxonomy" id="34"/>
    <lineage>
        <taxon>Bacteria</taxon>
        <taxon>Pseudomonadati</taxon>
        <taxon>Myxococcota</taxon>
        <taxon>Myxococcia</taxon>
        <taxon>Myxococcales</taxon>
        <taxon>Cystobacterineae</taxon>
        <taxon>Myxococcaceae</taxon>
        <taxon>Myxococcus</taxon>
    </lineage>
</organism>
<accession>A0A7Y4ILZ3</accession>
<dbReference type="EMBL" id="JABFNT010000095">
    <property type="protein sequence ID" value="NOJ81654.1"/>
    <property type="molecule type" value="Genomic_DNA"/>
</dbReference>
<evidence type="ECO:0000313" key="3">
    <source>
        <dbReference type="Proteomes" id="UP000533080"/>
    </source>
</evidence>
<dbReference type="PANTHER" id="PTHR47824">
    <property type="entry name" value="UBIQUITIN-LIKE DOMAIN-CONTAINING PROTEIN"/>
    <property type="match status" value="1"/>
</dbReference>
<protein>
    <recommendedName>
        <fullName evidence="1">VWFA domain-containing protein</fullName>
    </recommendedName>
</protein>
<evidence type="ECO:0000313" key="2">
    <source>
        <dbReference type="EMBL" id="NOJ81654.1"/>
    </source>
</evidence>